<dbReference type="InterPro" id="IPR015421">
    <property type="entry name" value="PyrdxlP-dep_Trfase_major"/>
</dbReference>
<dbReference type="CDD" id="cd00615">
    <property type="entry name" value="Orn_deC_like"/>
    <property type="match status" value="1"/>
</dbReference>
<dbReference type="InterPro" id="IPR008286">
    <property type="entry name" value="Prn/Lys/Arg_de-COase_C"/>
</dbReference>
<dbReference type="InterPro" id="IPR052357">
    <property type="entry name" value="Orn_Lys_Arg_decarboxylase-I"/>
</dbReference>
<evidence type="ECO:0000313" key="8">
    <source>
        <dbReference type="EMBL" id="ROS37988.1"/>
    </source>
</evidence>
<feature type="domain" description="Orn/Lys/Arg decarboxylases family 1 pyridoxal-P attachment site" evidence="6">
    <location>
        <begin position="16"/>
        <end position="315"/>
    </location>
</feature>
<dbReference type="GO" id="GO:0016831">
    <property type="term" value="F:carboxy-lyase activity"/>
    <property type="evidence" value="ECO:0007669"/>
    <property type="project" value="UniProtKB-KW"/>
</dbReference>
<comment type="cofactor">
    <cofactor evidence="1">
        <name>pyridoxal 5'-phosphate</name>
        <dbReference type="ChEBI" id="CHEBI:597326"/>
    </cofactor>
</comment>
<keyword evidence="5" id="KW-0456">Lyase</keyword>
<comment type="similarity">
    <text evidence="2">Belongs to the Orn/Lys/Arg decarboxylase class-I family.</text>
</comment>
<evidence type="ECO:0000259" key="6">
    <source>
        <dbReference type="Pfam" id="PF01276"/>
    </source>
</evidence>
<evidence type="ECO:0000256" key="1">
    <source>
        <dbReference type="ARBA" id="ARBA00001933"/>
    </source>
</evidence>
<proteinExistence type="inferred from homology"/>
<evidence type="ECO:0000259" key="7">
    <source>
        <dbReference type="Pfam" id="PF03711"/>
    </source>
</evidence>
<dbReference type="PANTHER" id="PTHR43277">
    <property type="entry name" value="ARGININE DECARBOXYLASE"/>
    <property type="match status" value="1"/>
</dbReference>
<dbReference type="AlphaFoldDB" id="A0A3N2GMX8"/>
<dbReference type="Gene3D" id="3.40.640.10">
    <property type="entry name" value="Type I PLP-dependent aspartate aminotransferase-like (Major domain)"/>
    <property type="match status" value="1"/>
</dbReference>
<evidence type="ECO:0000256" key="2">
    <source>
        <dbReference type="ARBA" id="ARBA00010671"/>
    </source>
</evidence>
<dbReference type="Pfam" id="PF03711">
    <property type="entry name" value="OKR_DC_1_C"/>
    <property type="match status" value="1"/>
</dbReference>
<dbReference type="Pfam" id="PF01276">
    <property type="entry name" value="OKR_DC_1"/>
    <property type="match status" value="1"/>
</dbReference>
<evidence type="ECO:0000256" key="4">
    <source>
        <dbReference type="ARBA" id="ARBA00022898"/>
    </source>
</evidence>
<gene>
    <name evidence="8" type="ORF">EDD35_0252</name>
</gene>
<sequence length="496" mass="53890">MARRGKPGRVDHAQAPVIEAIQRYRERGHLGFIPPGHKQGRGVDPRLAEVVGRDVFASDIILMNGLDDRRMSQGVLAKAEELMADAVDAEEAYFSTCGSSLSVKSAMLAVAGPGDELLVSRNAHKSVVAGLIISGVRPVWVHPRWDGRFHLAHPPGPEDVRDAFAAHPGAKGMLLITPTDYGGCAAIRETARVCHDHDVPLIVDEAWGAHFPFHPDLPSWAMDADADMCVTSVHKMGCGLEQGSVFHLRGDRIDPQALASRADLLGTTSPSALIFAGLDGWRRQMVQHGEELLGRALELAASVRAELAAIPGIRVMEREDLVGPRLADDHDPLKIVLDLAELDRSGYDASEWLREHHRLDMGLSDHRRMAAQITIADDEETTGRLLTAIRDLADRAGEIRPAKPVDLPQPGELELEQAMLPRDAFFGPTEDVPPEEAIGRVCAEVISPYPPGVPAVAPGEVITRPVVDYLLSGLDAGMYLPDPADPQLKTFRVVQR</sequence>
<dbReference type="InterPro" id="IPR036633">
    <property type="entry name" value="Prn/Lys/Arg_de-COase_C_sf"/>
</dbReference>
<feature type="domain" description="Orn/Lys/Arg decarboxylase C-terminal" evidence="7">
    <location>
        <begin position="416"/>
        <end position="472"/>
    </location>
</feature>
<keyword evidence="3" id="KW-0210">Decarboxylase</keyword>
<keyword evidence="9" id="KW-1185">Reference proteome</keyword>
<dbReference type="Gene3D" id="3.90.100.10">
    <property type="entry name" value="Orn/Lys/Arg decarboxylase, C-terminal domain"/>
    <property type="match status" value="1"/>
</dbReference>
<keyword evidence="4" id="KW-0663">Pyridoxal phosphate</keyword>
<evidence type="ECO:0000256" key="5">
    <source>
        <dbReference type="ARBA" id="ARBA00023239"/>
    </source>
</evidence>
<accession>A0A3N2GMX8</accession>
<dbReference type="Proteomes" id="UP000274843">
    <property type="component" value="Unassembled WGS sequence"/>
</dbReference>
<organism evidence="8 9">
    <name type="scientific">Amycolatopsis thermoflava</name>
    <dbReference type="NCBI Taxonomy" id="84480"/>
    <lineage>
        <taxon>Bacteria</taxon>
        <taxon>Bacillati</taxon>
        <taxon>Actinomycetota</taxon>
        <taxon>Actinomycetes</taxon>
        <taxon>Pseudonocardiales</taxon>
        <taxon>Pseudonocardiaceae</taxon>
        <taxon>Amycolatopsis</taxon>
        <taxon>Amycolatopsis methanolica group</taxon>
    </lineage>
</organism>
<dbReference type="PANTHER" id="PTHR43277:SF4">
    <property type="entry name" value="ARGININE DECARBOXYLASE"/>
    <property type="match status" value="1"/>
</dbReference>
<dbReference type="InterPro" id="IPR000310">
    <property type="entry name" value="Orn/Lys/Arg_deCO2ase_major_dom"/>
</dbReference>
<name>A0A3N2GMX8_9PSEU</name>
<protein>
    <submittedName>
        <fullName evidence="8">Arginine/lysine/ornithine decarboxylase</fullName>
    </submittedName>
</protein>
<evidence type="ECO:0000313" key="9">
    <source>
        <dbReference type="Proteomes" id="UP000274843"/>
    </source>
</evidence>
<dbReference type="SUPFAM" id="SSF53383">
    <property type="entry name" value="PLP-dependent transferases"/>
    <property type="match status" value="1"/>
</dbReference>
<evidence type="ECO:0000256" key="3">
    <source>
        <dbReference type="ARBA" id="ARBA00022793"/>
    </source>
</evidence>
<comment type="caution">
    <text evidence="8">The sequence shown here is derived from an EMBL/GenBank/DDBJ whole genome shotgun (WGS) entry which is preliminary data.</text>
</comment>
<reference evidence="8 9" key="1">
    <citation type="submission" date="2018-11" db="EMBL/GenBank/DDBJ databases">
        <title>Sequencing the genomes of 1000 actinobacteria strains.</title>
        <authorList>
            <person name="Klenk H.-P."/>
        </authorList>
    </citation>
    <scope>NUCLEOTIDE SEQUENCE [LARGE SCALE GENOMIC DNA]</scope>
    <source>
        <strain evidence="8 9">DSM 44348</strain>
    </source>
</reference>
<dbReference type="EMBL" id="RKHY01000001">
    <property type="protein sequence ID" value="ROS37988.1"/>
    <property type="molecule type" value="Genomic_DNA"/>
</dbReference>
<dbReference type="InterPro" id="IPR015424">
    <property type="entry name" value="PyrdxlP-dep_Trfase"/>
</dbReference>
<dbReference type="SUPFAM" id="SSF55904">
    <property type="entry name" value="Ornithine decarboxylase C-terminal domain"/>
    <property type="match status" value="1"/>
</dbReference>